<dbReference type="InterPro" id="IPR047262">
    <property type="entry name" value="PRX-like1"/>
</dbReference>
<dbReference type="InterPro" id="IPR036249">
    <property type="entry name" value="Thioredoxin-like_sf"/>
</dbReference>
<proteinExistence type="predicted"/>
<accession>F8LCI0</accession>
<dbReference type="InterPro" id="IPR013766">
    <property type="entry name" value="Thioredoxin_domain"/>
</dbReference>
<evidence type="ECO:0000259" key="1">
    <source>
        <dbReference type="PROSITE" id="PS51352"/>
    </source>
</evidence>
<protein>
    <submittedName>
        <fullName evidence="2">Redoxin domain-containing protein</fullName>
    </submittedName>
</protein>
<dbReference type="PANTHER" id="PTHR43640:SF1">
    <property type="entry name" value="THIOREDOXIN-DEPENDENT PEROXIREDOXIN"/>
    <property type="match status" value="1"/>
</dbReference>
<dbReference type="Pfam" id="PF08534">
    <property type="entry name" value="Redoxin"/>
    <property type="match status" value="1"/>
</dbReference>
<dbReference type="PANTHER" id="PTHR43640">
    <property type="entry name" value="OS07G0260300 PROTEIN"/>
    <property type="match status" value="1"/>
</dbReference>
<name>F8LCI0_9BACT</name>
<gene>
    <name evidence="2" type="ORF">WCH_BT11170</name>
</gene>
<dbReference type="EMBL" id="FR872651">
    <property type="protein sequence ID" value="CCB91194.1"/>
    <property type="molecule type" value="Genomic_DNA"/>
</dbReference>
<feature type="domain" description="Thioredoxin" evidence="1">
    <location>
        <begin position="25"/>
        <end position="179"/>
    </location>
</feature>
<organism evidence="2">
    <name type="scientific">Waddlia chondrophila 2032/99</name>
    <dbReference type="NCBI Taxonomy" id="765953"/>
    <lineage>
        <taxon>Bacteria</taxon>
        <taxon>Pseudomonadati</taxon>
        <taxon>Chlamydiota</taxon>
        <taxon>Chlamydiia</taxon>
        <taxon>Parachlamydiales</taxon>
        <taxon>Waddliaceae</taxon>
        <taxon>Waddlia</taxon>
    </lineage>
</organism>
<dbReference type="Gene3D" id="3.40.30.10">
    <property type="entry name" value="Glutaredoxin"/>
    <property type="match status" value="1"/>
</dbReference>
<dbReference type="AlphaFoldDB" id="F8LCI0"/>
<dbReference type="GO" id="GO:0016491">
    <property type="term" value="F:oxidoreductase activity"/>
    <property type="evidence" value="ECO:0007669"/>
    <property type="project" value="InterPro"/>
</dbReference>
<dbReference type="PROSITE" id="PS51352">
    <property type="entry name" value="THIOREDOXIN_2"/>
    <property type="match status" value="1"/>
</dbReference>
<dbReference type="InterPro" id="IPR013740">
    <property type="entry name" value="Redoxin"/>
</dbReference>
<evidence type="ECO:0000313" key="2">
    <source>
        <dbReference type="EMBL" id="CCB91194.1"/>
    </source>
</evidence>
<reference evidence="2" key="1">
    <citation type="submission" date="2011-05" db="EMBL/GenBank/DDBJ databases">
        <title>Unity in variety -- the pan-genome of the Chlamydiae.</title>
        <authorList>
            <person name="Collingro A."/>
            <person name="Tischler P."/>
            <person name="Weinmaier T."/>
            <person name="Penz T."/>
            <person name="Heinz E."/>
            <person name="Brunham R.C."/>
            <person name="Read T.D."/>
            <person name="Bavoil P.M."/>
            <person name="Sachse K."/>
            <person name="Kahane S."/>
            <person name="Friedman M.G."/>
            <person name="Rattei T."/>
            <person name="Myers G.S.A."/>
            <person name="Horn M."/>
        </authorList>
    </citation>
    <scope>NUCLEOTIDE SEQUENCE</scope>
    <source>
        <strain evidence="2">2032/99</strain>
    </source>
</reference>
<dbReference type="SUPFAM" id="SSF52833">
    <property type="entry name" value="Thioredoxin-like"/>
    <property type="match status" value="1"/>
</dbReference>
<sequence length="213" mass="24448">MKKKLKDVNNFKFRDVTGDLMPYTLQIGENAPDFMLPATDGETYRLSDFNRFDTLVVFFTCNHCPYVIGSDHVTKQTAEKYQDQGIGFVAINANSKNTYPEDSFEKMVERMKIHQFPWLYLYDASQDSARAYGALKTPHFYVFNKNRKLIYTGRGVDSPRDTSKMTVNDLDRVLFEHTAGKEISTPVTNPIGCNIKWEGKDPKWMPGEACDLI</sequence>
<dbReference type="CDD" id="cd02969">
    <property type="entry name" value="PRX_like1"/>
    <property type="match status" value="1"/>
</dbReference>